<keyword evidence="2" id="KW-1185">Reference proteome</keyword>
<accession>A0A895XV94</accession>
<reference evidence="1" key="1">
    <citation type="submission" date="2021-02" db="EMBL/GenBank/DDBJ databases">
        <title>Natronoglycomyces albus gen. nov., sp. nov, a haloalkaliphilic actinobacterium from a soda solonchak soil.</title>
        <authorList>
            <person name="Sorokin D.Y."/>
            <person name="Khijniak T.V."/>
            <person name="Zakharycheva A.P."/>
            <person name="Boueva O.V."/>
            <person name="Ariskina E.V."/>
            <person name="Hahnke R.L."/>
            <person name="Bunk B."/>
            <person name="Sproer C."/>
            <person name="Schumann P."/>
            <person name="Evtushenko L.I."/>
            <person name="Kublanov I.V."/>
        </authorList>
    </citation>
    <scope>NUCLEOTIDE SEQUENCE</scope>
    <source>
        <strain evidence="1">DSM 106290</strain>
    </source>
</reference>
<gene>
    <name evidence="1" type="ORF">JQS30_05970</name>
</gene>
<dbReference type="EMBL" id="CP070496">
    <property type="protein sequence ID" value="QSB06446.1"/>
    <property type="molecule type" value="Genomic_DNA"/>
</dbReference>
<dbReference type="KEGG" id="nav:JQS30_05970"/>
<name>A0A895XV94_9ACTN</name>
<evidence type="ECO:0000313" key="1">
    <source>
        <dbReference type="EMBL" id="QSB06446.1"/>
    </source>
</evidence>
<protein>
    <submittedName>
        <fullName evidence="1">Uncharacterized protein</fullName>
    </submittedName>
</protein>
<evidence type="ECO:0000313" key="2">
    <source>
        <dbReference type="Proteomes" id="UP000662939"/>
    </source>
</evidence>
<proteinExistence type="predicted"/>
<dbReference type="RefSeq" id="WP_213172457.1">
    <property type="nucleotide sequence ID" value="NZ_CP070496.1"/>
</dbReference>
<dbReference type="AlphaFoldDB" id="A0A895XV94"/>
<organism evidence="1 2">
    <name type="scientific">Natronoglycomyces albus</name>
    <dbReference type="NCBI Taxonomy" id="2811108"/>
    <lineage>
        <taxon>Bacteria</taxon>
        <taxon>Bacillati</taxon>
        <taxon>Actinomycetota</taxon>
        <taxon>Actinomycetes</taxon>
        <taxon>Glycomycetales</taxon>
        <taxon>Glycomycetaceae</taxon>
        <taxon>Natronoglycomyces</taxon>
    </lineage>
</organism>
<dbReference type="Proteomes" id="UP000662939">
    <property type="component" value="Chromosome"/>
</dbReference>
<sequence length="100" mass="11658">MCIEGELLNFRRIRGKRVDLEGFTGSELHARWADEDSRSWTHRQITLHRAALWVVTLTSYEGGRSRVYDEHARAMAVVEKLKKTPNGRNELVEFRKSETT</sequence>